<accession>A0A5E4CYG6</accession>
<keyword evidence="3" id="KW-0812">Transmembrane</keyword>
<dbReference type="Pfam" id="PF13304">
    <property type="entry name" value="AAA_21"/>
    <property type="match status" value="1"/>
</dbReference>
<proteinExistence type="predicted"/>
<evidence type="ECO:0000256" key="3">
    <source>
        <dbReference type="SAM" id="Phobius"/>
    </source>
</evidence>
<dbReference type="EMBL" id="WJEC01007772">
    <property type="protein sequence ID" value="KAF7468168.1"/>
    <property type="molecule type" value="Genomic_DNA"/>
</dbReference>
<dbReference type="GO" id="GO:0005319">
    <property type="term" value="F:lipid transporter activity"/>
    <property type="evidence" value="ECO:0007669"/>
    <property type="project" value="TreeGrafter"/>
</dbReference>
<feature type="domain" description="ATPase AAA-type core" evidence="4">
    <location>
        <begin position="1"/>
        <end position="54"/>
    </location>
</feature>
<evidence type="ECO:0000313" key="6">
    <source>
        <dbReference type="EMBL" id="VTJ86119.1"/>
    </source>
</evidence>
<evidence type="ECO:0000259" key="4">
    <source>
        <dbReference type="Pfam" id="PF13304"/>
    </source>
</evidence>
<dbReference type="InterPro" id="IPR027417">
    <property type="entry name" value="P-loop_NTPase"/>
</dbReference>
<dbReference type="GO" id="GO:0016020">
    <property type="term" value="C:membrane"/>
    <property type="evidence" value="ECO:0007669"/>
    <property type="project" value="InterPro"/>
</dbReference>
<name>A0A5E4CYG6_MARMO</name>
<keyword evidence="3" id="KW-0472">Membrane</keyword>
<evidence type="ECO:0000313" key="5">
    <source>
        <dbReference type="EMBL" id="KAF7468168.1"/>
    </source>
</evidence>
<keyword evidence="7" id="KW-1185">Reference proteome</keyword>
<dbReference type="SUPFAM" id="SSF52540">
    <property type="entry name" value="P-loop containing nucleoside triphosphate hydrolases"/>
    <property type="match status" value="1"/>
</dbReference>
<dbReference type="AlphaFoldDB" id="A0A5E4CYG6"/>
<dbReference type="EMBL" id="CABDUW010002271">
    <property type="protein sequence ID" value="VTJ86119.1"/>
    <property type="molecule type" value="Genomic_DNA"/>
</dbReference>
<dbReference type="GO" id="GO:0016887">
    <property type="term" value="F:ATP hydrolysis activity"/>
    <property type="evidence" value="ECO:0007669"/>
    <property type="project" value="InterPro"/>
</dbReference>
<organism evidence="6 7">
    <name type="scientific">Marmota monax</name>
    <name type="common">Woodchuck</name>
    <dbReference type="NCBI Taxonomy" id="9995"/>
    <lineage>
        <taxon>Eukaryota</taxon>
        <taxon>Metazoa</taxon>
        <taxon>Chordata</taxon>
        <taxon>Craniata</taxon>
        <taxon>Vertebrata</taxon>
        <taxon>Euteleostomi</taxon>
        <taxon>Mammalia</taxon>
        <taxon>Eutheria</taxon>
        <taxon>Euarchontoglires</taxon>
        <taxon>Glires</taxon>
        <taxon>Rodentia</taxon>
        <taxon>Sciuromorpha</taxon>
        <taxon>Sciuridae</taxon>
        <taxon>Xerinae</taxon>
        <taxon>Marmotini</taxon>
        <taxon>Marmota</taxon>
    </lineage>
</organism>
<dbReference type="Proteomes" id="UP000335636">
    <property type="component" value="Unassembled WGS sequence"/>
</dbReference>
<dbReference type="PANTHER" id="PTHR19229:SF36">
    <property type="entry name" value="ATP-BINDING CASSETTE SUB-FAMILY A MEMBER 2"/>
    <property type="match status" value="1"/>
</dbReference>
<dbReference type="GO" id="GO:0005524">
    <property type="term" value="F:ATP binding"/>
    <property type="evidence" value="ECO:0007669"/>
    <property type="project" value="UniProtKB-KW"/>
</dbReference>
<dbReference type="PANTHER" id="PTHR19229">
    <property type="entry name" value="ATP-BINDING CASSETTE TRANSPORTER SUBFAMILY A ABCA"/>
    <property type="match status" value="1"/>
</dbReference>
<evidence type="ECO:0000256" key="1">
    <source>
        <dbReference type="ARBA" id="ARBA00022448"/>
    </source>
</evidence>
<evidence type="ECO:0000313" key="7">
    <source>
        <dbReference type="Proteomes" id="UP000335636"/>
    </source>
</evidence>
<keyword evidence="1" id="KW-0813">Transport</keyword>
<keyword evidence="2" id="KW-0677">Repeat</keyword>
<keyword evidence="5" id="KW-0547">Nucleotide-binding</keyword>
<dbReference type="Gene3D" id="3.40.50.300">
    <property type="entry name" value="P-loop containing nucleotide triphosphate hydrolases"/>
    <property type="match status" value="1"/>
</dbReference>
<reference evidence="6 7" key="1">
    <citation type="submission" date="2019-04" db="EMBL/GenBank/DDBJ databases">
        <authorList>
            <person name="Alioto T."/>
            <person name="Alioto T."/>
        </authorList>
    </citation>
    <scope>NUCLEOTIDE SEQUENCE [LARGE SCALE GENOMIC DNA]</scope>
</reference>
<dbReference type="InterPro" id="IPR026082">
    <property type="entry name" value="ABCA"/>
</dbReference>
<keyword evidence="5" id="KW-0067">ATP-binding</keyword>
<dbReference type="InterPro" id="IPR003959">
    <property type="entry name" value="ATPase_AAA_core"/>
</dbReference>
<sequence>MQRKLSVALAFVGDAKVVILDEPTSGVDPYSRRSIWDLLLKYRSGRTIIMSTHHMDEADLLGDRIAIISQGRLYCSGTPLFLKNCFGKGFYLTLVRKMKNIQSQRSGCEGTCSCASKDFSVKCPTRIDEITPEQVLDGDVNELMDVVCHHVPEAKLVECIGQELIFLLPNKNFKQRAYASLFRELEETLADLGLSSFGISDTPLEEIFLKVTEDSDSGPLFAGMVLGEKAQQAAQSSSTCSPVQPPLEPQDRGTVLNTGLRLVLQHVQALLIKRFHHATRSRKDFLAQMVLPATFVFLALVLSIIVPPFGEYPALTLHPWIYGQQYTFFSMDEPGNKHLEILADVLLNKPGFGNRCLKEEWLL</sequence>
<dbReference type="Proteomes" id="UP000662637">
    <property type="component" value="Unassembled WGS sequence"/>
</dbReference>
<gene>
    <name evidence="5" type="ORF">GHT09_007857</name>
    <name evidence="6" type="ORF">MONAX_5E031821</name>
</gene>
<reference evidence="5" key="2">
    <citation type="submission" date="2020-08" db="EMBL/GenBank/DDBJ databases">
        <authorList>
            <person name="Shumante A."/>
            <person name="Zimin A.V."/>
            <person name="Puiu D."/>
            <person name="Salzberg S.L."/>
        </authorList>
    </citation>
    <scope>NUCLEOTIDE SEQUENCE</scope>
    <source>
        <strain evidence="5">WC2-LM</strain>
        <tissue evidence="5">Liver</tissue>
    </source>
</reference>
<protein>
    <submittedName>
        <fullName evidence="5">Retinal-specific ATP-binding cassette transporter-like</fullName>
    </submittedName>
</protein>
<dbReference type="GO" id="GO:0140359">
    <property type="term" value="F:ABC-type transporter activity"/>
    <property type="evidence" value="ECO:0007669"/>
    <property type="project" value="InterPro"/>
</dbReference>
<evidence type="ECO:0000256" key="2">
    <source>
        <dbReference type="ARBA" id="ARBA00022737"/>
    </source>
</evidence>
<keyword evidence="3" id="KW-1133">Transmembrane helix</keyword>
<feature type="transmembrane region" description="Helical" evidence="3">
    <location>
        <begin position="285"/>
        <end position="306"/>
    </location>
</feature>